<proteinExistence type="predicted"/>
<keyword evidence="5" id="KW-1185">Reference proteome</keyword>
<feature type="domain" description="Fork-head" evidence="4">
    <location>
        <begin position="68"/>
        <end position="160"/>
    </location>
</feature>
<dbReference type="PANTHER" id="PTHR11829">
    <property type="entry name" value="FORKHEAD BOX PROTEIN"/>
    <property type="match status" value="1"/>
</dbReference>
<name>A0A915ED96_9BILA</name>
<dbReference type="InterPro" id="IPR036390">
    <property type="entry name" value="WH_DNA-bd_sf"/>
</dbReference>
<dbReference type="InterPro" id="IPR050211">
    <property type="entry name" value="FOX_domain-containing"/>
</dbReference>
<protein>
    <submittedName>
        <fullName evidence="6">Fork-head domain-containing protein</fullName>
    </submittedName>
</protein>
<organism evidence="5 6">
    <name type="scientific">Ditylenchus dipsaci</name>
    <dbReference type="NCBI Taxonomy" id="166011"/>
    <lineage>
        <taxon>Eukaryota</taxon>
        <taxon>Metazoa</taxon>
        <taxon>Ecdysozoa</taxon>
        <taxon>Nematoda</taxon>
        <taxon>Chromadorea</taxon>
        <taxon>Rhabditida</taxon>
        <taxon>Tylenchina</taxon>
        <taxon>Tylenchomorpha</taxon>
        <taxon>Sphaerularioidea</taxon>
        <taxon>Anguinidae</taxon>
        <taxon>Anguininae</taxon>
        <taxon>Ditylenchus</taxon>
    </lineage>
</organism>
<dbReference type="PROSITE" id="PS00658">
    <property type="entry name" value="FORK_HEAD_2"/>
    <property type="match status" value="1"/>
</dbReference>
<dbReference type="GO" id="GO:0030154">
    <property type="term" value="P:cell differentiation"/>
    <property type="evidence" value="ECO:0007669"/>
    <property type="project" value="TreeGrafter"/>
</dbReference>
<evidence type="ECO:0000259" key="4">
    <source>
        <dbReference type="PROSITE" id="PS50039"/>
    </source>
</evidence>
<evidence type="ECO:0000256" key="3">
    <source>
        <dbReference type="PROSITE-ProRule" id="PRU00089"/>
    </source>
</evidence>
<evidence type="ECO:0000313" key="5">
    <source>
        <dbReference type="Proteomes" id="UP000887574"/>
    </source>
</evidence>
<dbReference type="GO" id="GO:0005634">
    <property type="term" value="C:nucleus"/>
    <property type="evidence" value="ECO:0007669"/>
    <property type="project" value="UniProtKB-SubCell"/>
</dbReference>
<dbReference type="Pfam" id="PF00250">
    <property type="entry name" value="Forkhead"/>
    <property type="match status" value="1"/>
</dbReference>
<dbReference type="InterPro" id="IPR018122">
    <property type="entry name" value="TF_fork_head_CS_1"/>
</dbReference>
<dbReference type="InterPro" id="IPR047519">
    <property type="entry name" value="FH_FOXQ2-like"/>
</dbReference>
<dbReference type="GO" id="GO:0009653">
    <property type="term" value="P:anatomical structure morphogenesis"/>
    <property type="evidence" value="ECO:0007669"/>
    <property type="project" value="TreeGrafter"/>
</dbReference>
<reference evidence="6" key="1">
    <citation type="submission" date="2022-11" db="UniProtKB">
        <authorList>
            <consortium name="WormBaseParasite"/>
        </authorList>
    </citation>
    <scope>IDENTIFICATION</scope>
</reference>
<dbReference type="AlphaFoldDB" id="A0A915ED96"/>
<dbReference type="PRINTS" id="PR00053">
    <property type="entry name" value="FORKHEAD"/>
</dbReference>
<comment type="subcellular location">
    <subcellularLocation>
        <location evidence="3">Nucleus</location>
    </subcellularLocation>
</comment>
<keyword evidence="1 3" id="KW-0238">DNA-binding</keyword>
<dbReference type="SMART" id="SM00339">
    <property type="entry name" value="FH"/>
    <property type="match status" value="1"/>
</dbReference>
<dbReference type="Proteomes" id="UP000887574">
    <property type="component" value="Unplaced"/>
</dbReference>
<dbReference type="PROSITE" id="PS00657">
    <property type="entry name" value="FORK_HEAD_1"/>
    <property type="match status" value="1"/>
</dbReference>
<sequence>MGSSSLSSTIFPSAYSLNNHLNTQYFYSNIFKDNDQDFMKIDRPANTCQQLPSSSATLDSNLSSVLLKPTHSYIGLIAMAILSSEIKQKTLSEIYQWILDNYTYFHWRGTGWRNSIRHNLSLNDCFLKAGRANNGKGHYWTIHPANMEDFTRGDFRRKQAQWKLYPSHYIMEHALFATLTCSALKDGITAVTEKMDCNKIHSKPAKGSFNMDFILKN</sequence>
<dbReference type="PROSITE" id="PS50039">
    <property type="entry name" value="FORK_HEAD_3"/>
    <property type="match status" value="1"/>
</dbReference>
<dbReference type="InterPro" id="IPR030456">
    <property type="entry name" value="TF_fork_head_CS_2"/>
</dbReference>
<dbReference type="InterPro" id="IPR036388">
    <property type="entry name" value="WH-like_DNA-bd_sf"/>
</dbReference>
<dbReference type="WBParaSite" id="jg4640">
    <property type="protein sequence ID" value="jg4640"/>
    <property type="gene ID" value="jg4640"/>
</dbReference>
<dbReference type="SUPFAM" id="SSF46785">
    <property type="entry name" value="Winged helix' DNA-binding domain"/>
    <property type="match status" value="1"/>
</dbReference>
<evidence type="ECO:0000256" key="2">
    <source>
        <dbReference type="ARBA" id="ARBA00023242"/>
    </source>
</evidence>
<dbReference type="CDD" id="cd20035">
    <property type="entry name" value="FH_FOXQ2-like"/>
    <property type="match status" value="1"/>
</dbReference>
<keyword evidence="2 3" id="KW-0539">Nucleus</keyword>
<accession>A0A915ED96</accession>
<dbReference type="Gene3D" id="1.10.10.10">
    <property type="entry name" value="Winged helix-like DNA-binding domain superfamily/Winged helix DNA-binding domain"/>
    <property type="match status" value="1"/>
</dbReference>
<dbReference type="PANTHER" id="PTHR11829:SF343">
    <property type="entry name" value="FORK-HEAD DOMAIN-CONTAINING PROTEIN"/>
    <property type="match status" value="1"/>
</dbReference>
<dbReference type="GO" id="GO:0000978">
    <property type="term" value="F:RNA polymerase II cis-regulatory region sequence-specific DNA binding"/>
    <property type="evidence" value="ECO:0007669"/>
    <property type="project" value="TreeGrafter"/>
</dbReference>
<evidence type="ECO:0000313" key="6">
    <source>
        <dbReference type="WBParaSite" id="jg4640"/>
    </source>
</evidence>
<feature type="DNA-binding region" description="Fork-head" evidence="3">
    <location>
        <begin position="68"/>
        <end position="160"/>
    </location>
</feature>
<evidence type="ECO:0000256" key="1">
    <source>
        <dbReference type="ARBA" id="ARBA00023125"/>
    </source>
</evidence>
<dbReference type="GO" id="GO:0000981">
    <property type="term" value="F:DNA-binding transcription factor activity, RNA polymerase II-specific"/>
    <property type="evidence" value="ECO:0007669"/>
    <property type="project" value="TreeGrafter"/>
</dbReference>
<dbReference type="InterPro" id="IPR001766">
    <property type="entry name" value="Fork_head_dom"/>
</dbReference>